<evidence type="ECO:0000313" key="3">
    <source>
        <dbReference type="EMBL" id="KAK2599214.1"/>
    </source>
</evidence>
<evidence type="ECO:0000256" key="1">
    <source>
        <dbReference type="ARBA" id="ARBA00022603"/>
    </source>
</evidence>
<dbReference type="PANTHER" id="PTHR43619">
    <property type="entry name" value="S-ADENOSYL-L-METHIONINE-DEPENDENT METHYLTRANSFERASE YKTD-RELATED"/>
    <property type="match status" value="1"/>
</dbReference>
<dbReference type="GO" id="GO:0008168">
    <property type="term" value="F:methyltransferase activity"/>
    <property type="evidence" value="ECO:0007669"/>
    <property type="project" value="UniProtKB-KW"/>
</dbReference>
<proteinExistence type="predicted"/>
<dbReference type="Gene3D" id="3.40.50.150">
    <property type="entry name" value="Vaccinia Virus protein VP39"/>
    <property type="match status" value="1"/>
</dbReference>
<dbReference type="InterPro" id="IPR007213">
    <property type="entry name" value="Ppm1/Ppm2/Tcmp"/>
</dbReference>
<keyword evidence="2" id="KW-0808">Transferase</keyword>
<sequence length="305" mass="34875">MDSRDSLPNSQTAAQSADRLKPNLTGAQETLLAILYSRALDAKAASPILGDQYAVRLVDQLDYNFSKLRVIWLKAAVIVLRARFLDQWAVEFLQQAQDGGQPVTVLHLAAGLDTRALRLQEHCNKDGPHIHWVDVDLPDVVDVRRRLRLPEPNSKSMHYELVGADVTDELWLAKLQLPRDRKTLVVFEGLSMYLQPAQGRLLIEQLTDYFVKSGNQLVFDCFNWFPLMVQRIEPIVARTGSRLSWAINDPKELEGWHRGLRLVDEILPADNPDNVKLPLPVRVFCWIVSWIPALRTSARNLRYEW</sequence>
<dbReference type="EMBL" id="JAUJFL010000007">
    <property type="protein sequence ID" value="KAK2599214.1"/>
    <property type="molecule type" value="Genomic_DNA"/>
</dbReference>
<keyword evidence="1" id="KW-0489">Methyltransferase</keyword>
<accession>A0AAD9S4F7</accession>
<evidence type="ECO:0000256" key="2">
    <source>
        <dbReference type="ARBA" id="ARBA00022679"/>
    </source>
</evidence>
<dbReference type="PIRSF" id="PIRSF028177">
    <property type="entry name" value="Polyketide_synth_Omtfrase_TcmP"/>
    <property type="match status" value="1"/>
</dbReference>
<dbReference type="Pfam" id="PF04072">
    <property type="entry name" value="LCM"/>
    <property type="match status" value="1"/>
</dbReference>
<dbReference type="InterPro" id="IPR029063">
    <property type="entry name" value="SAM-dependent_MTases_sf"/>
</dbReference>
<keyword evidence="4" id="KW-1185">Reference proteome</keyword>
<organism evidence="3 4">
    <name type="scientific">Phomopsis amygdali</name>
    <name type="common">Fusicoccum amygdali</name>
    <dbReference type="NCBI Taxonomy" id="1214568"/>
    <lineage>
        <taxon>Eukaryota</taxon>
        <taxon>Fungi</taxon>
        <taxon>Dikarya</taxon>
        <taxon>Ascomycota</taxon>
        <taxon>Pezizomycotina</taxon>
        <taxon>Sordariomycetes</taxon>
        <taxon>Sordariomycetidae</taxon>
        <taxon>Diaporthales</taxon>
        <taxon>Diaporthaceae</taxon>
        <taxon>Diaporthe</taxon>
    </lineage>
</organism>
<dbReference type="SUPFAM" id="SSF53335">
    <property type="entry name" value="S-adenosyl-L-methionine-dependent methyltransferases"/>
    <property type="match status" value="1"/>
</dbReference>
<dbReference type="PANTHER" id="PTHR43619:SF2">
    <property type="entry name" value="S-ADENOSYL-L-METHIONINE-DEPENDENT METHYLTRANSFERASES SUPERFAMILY PROTEIN"/>
    <property type="match status" value="1"/>
</dbReference>
<reference evidence="3" key="1">
    <citation type="submission" date="2023-06" db="EMBL/GenBank/DDBJ databases">
        <authorList>
            <person name="Noh H."/>
        </authorList>
    </citation>
    <scope>NUCLEOTIDE SEQUENCE</scope>
    <source>
        <strain evidence="3">DUCC20226</strain>
    </source>
</reference>
<comment type="caution">
    <text evidence="3">The sequence shown here is derived from an EMBL/GenBank/DDBJ whole genome shotgun (WGS) entry which is preliminary data.</text>
</comment>
<dbReference type="GO" id="GO:0032259">
    <property type="term" value="P:methylation"/>
    <property type="evidence" value="ECO:0007669"/>
    <property type="project" value="UniProtKB-KW"/>
</dbReference>
<gene>
    <name evidence="3" type="ORF">N8I77_010986</name>
</gene>
<evidence type="ECO:0000313" key="4">
    <source>
        <dbReference type="Proteomes" id="UP001265746"/>
    </source>
</evidence>
<dbReference type="Proteomes" id="UP001265746">
    <property type="component" value="Unassembled WGS sequence"/>
</dbReference>
<dbReference type="InterPro" id="IPR016874">
    <property type="entry name" value="TcmP-like"/>
</dbReference>
<name>A0AAD9S4F7_PHOAM</name>
<protein>
    <submittedName>
        <fullName evidence="3">Uncharacterized protein</fullName>
    </submittedName>
</protein>
<dbReference type="AlphaFoldDB" id="A0AAD9S4F7"/>